<proteinExistence type="predicted"/>
<accession>A0A2P2P8L2</accession>
<organism evidence="1">
    <name type="scientific">Rhizophora mucronata</name>
    <name type="common">Asiatic mangrove</name>
    <dbReference type="NCBI Taxonomy" id="61149"/>
    <lineage>
        <taxon>Eukaryota</taxon>
        <taxon>Viridiplantae</taxon>
        <taxon>Streptophyta</taxon>
        <taxon>Embryophyta</taxon>
        <taxon>Tracheophyta</taxon>
        <taxon>Spermatophyta</taxon>
        <taxon>Magnoliopsida</taxon>
        <taxon>eudicotyledons</taxon>
        <taxon>Gunneridae</taxon>
        <taxon>Pentapetalae</taxon>
        <taxon>rosids</taxon>
        <taxon>fabids</taxon>
        <taxon>Malpighiales</taxon>
        <taxon>Rhizophoraceae</taxon>
        <taxon>Rhizophora</taxon>
    </lineage>
</organism>
<protein>
    <submittedName>
        <fullName evidence="1">Uncharacterized protein</fullName>
    </submittedName>
</protein>
<dbReference type="EMBL" id="GGEC01070543">
    <property type="protein sequence ID" value="MBX51027.1"/>
    <property type="molecule type" value="Transcribed_RNA"/>
</dbReference>
<reference evidence="1" key="1">
    <citation type="submission" date="2018-02" db="EMBL/GenBank/DDBJ databases">
        <title>Rhizophora mucronata_Transcriptome.</title>
        <authorList>
            <person name="Meera S.P."/>
            <person name="Sreeshan A."/>
            <person name="Augustine A."/>
        </authorList>
    </citation>
    <scope>NUCLEOTIDE SEQUENCE</scope>
    <source>
        <tissue evidence="1">Leaf</tissue>
    </source>
</reference>
<sequence length="49" mass="5726">MSNVQRWGNSGERPINNCRKYLVDCLWFKIGHWQLVCLIIVHANQIITG</sequence>
<dbReference type="AlphaFoldDB" id="A0A2P2P8L2"/>
<evidence type="ECO:0000313" key="1">
    <source>
        <dbReference type="EMBL" id="MBX51027.1"/>
    </source>
</evidence>
<name>A0A2P2P8L2_RHIMU</name>